<proteinExistence type="predicted"/>
<dbReference type="Gene3D" id="3.60.15.10">
    <property type="entry name" value="Ribonuclease Z/Hydroxyacylglutathione hydrolase-like"/>
    <property type="match status" value="1"/>
</dbReference>
<gene>
    <name evidence="3" type="ORF">SAMN05443429_10436</name>
</gene>
<name>A0A1M6DNC8_9FLAO</name>
<dbReference type="Pfam" id="PF00581">
    <property type="entry name" value="Rhodanese"/>
    <property type="match status" value="2"/>
</dbReference>
<protein>
    <submittedName>
        <fullName evidence="3">Glyoxylase, beta-lactamase superfamily II</fullName>
    </submittedName>
</protein>
<dbReference type="InterPro" id="IPR001279">
    <property type="entry name" value="Metallo-B-lactamas"/>
</dbReference>
<dbReference type="Proteomes" id="UP000184335">
    <property type="component" value="Unassembled WGS sequence"/>
</dbReference>
<dbReference type="EMBL" id="FQYI01000004">
    <property type="protein sequence ID" value="SHI74629.1"/>
    <property type="molecule type" value="Genomic_DNA"/>
</dbReference>
<dbReference type="InterPro" id="IPR051682">
    <property type="entry name" value="Mito_Persulfide_Diox"/>
</dbReference>
<dbReference type="PANTHER" id="PTHR43084:SF1">
    <property type="entry name" value="PERSULFIDE DIOXYGENASE ETHE1, MITOCHONDRIAL"/>
    <property type="match status" value="1"/>
</dbReference>
<dbReference type="InterPro" id="IPR044528">
    <property type="entry name" value="POD-like_MBL-fold"/>
</dbReference>
<evidence type="ECO:0000313" key="3">
    <source>
        <dbReference type="EMBL" id="SHI74629.1"/>
    </source>
</evidence>
<organism evidence="3 4">
    <name type="scientific">Cruoricaptor ignavus</name>
    <dbReference type="NCBI Taxonomy" id="1118202"/>
    <lineage>
        <taxon>Bacteria</taxon>
        <taxon>Pseudomonadati</taxon>
        <taxon>Bacteroidota</taxon>
        <taxon>Flavobacteriia</taxon>
        <taxon>Flavobacteriales</taxon>
        <taxon>Weeksellaceae</taxon>
        <taxon>Cruoricaptor</taxon>
    </lineage>
</organism>
<dbReference type="Gene3D" id="3.40.250.10">
    <property type="entry name" value="Rhodanese-like domain"/>
    <property type="match status" value="2"/>
</dbReference>
<dbReference type="CDD" id="cd07724">
    <property type="entry name" value="POD-like_MBL-fold"/>
    <property type="match status" value="1"/>
</dbReference>
<dbReference type="AlphaFoldDB" id="A0A1M6DNC8"/>
<dbReference type="GO" id="GO:0046872">
    <property type="term" value="F:metal ion binding"/>
    <property type="evidence" value="ECO:0007669"/>
    <property type="project" value="UniProtKB-KW"/>
</dbReference>
<evidence type="ECO:0000313" key="4">
    <source>
        <dbReference type="Proteomes" id="UP000184335"/>
    </source>
</evidence>
<accession>A0A1M6DNC8</accession>
<feature type="domain" description="Rhodanese" evidence="2">
    <location>
        <begin position="376"/>
        <end position="459"/>
    </location>
</feature>
<dbReference type="SUPFAM" id="SSF52821">
    <property type="entry name" value="Rhodanese/Cell cycle control phosphatase"/>
    <property type="match status" value="2"/>
</dbReference>
<dbReference type="FunFam" id="3.60.15.10:FF:000030">
    <property type="entry name" value="Metallo-beta-lactamase family protein"/>
    <property type="match status" value="1"/>
</dbReference>
<dbReference type="SMART" id="SM00849">
    <property type="entry name" value="Lactamase_B"/>
    <property type="match status" value="1"/>
</dbReference>
<dbReference type="SUPFAM" id="SSF56281">
    <property type="entry name" value="Metallo-hydrolase/oxidoreductase"/>
    <property type="match status" value="1"/>
</dbReference>
<dbReference type="PROSITE" id="PS50206">
    <property type="entry name" value="RHODANESE_3"/>
    <property type="match status" value="2"/>
</dbReference>
<dbReference type="GO" id="GO:0070813">
    <property type="term" value="P:hydrogen sulfide metabolic process"/>
    <property type="evidence" value="ECO:0007669"/>
    <property type="project" value="TreeGrafter"/>
</dbReference>
<dbReference type="GO" id="GO:0006749">
    <property type="term" value="P:glutathione metabolic process"/>
    <property type="evidence" value="ECO:0007669"/>
    <property type="project" value="InterPro"/>
</dbReference>
<dbReference type="Pfam" id="PF00753">
    <property type="entry name" value="Lactamase_B"/>
    <property type="match status" value="1"/>
</dbReference>
<feature type="domain" description="Rhodanese" evidence="2">
    <location>
        <begin position="272"/>
        <end position="363"/>
    </location>
</feature>
<evidence type="ECO:0000259" key="2">
    <source>
        <dbReference type="PROSITE" id="PS50206"/>
    </source>
</evidence>
<dbReference type="InterPro" id="IPR036873">
    <property type="entry name" value="Rhodanese-like_dom_sf"/>
</dbReference>
<dbReference type="CDD" id="cd00158">
    <property type="entry name" value="RHOD"/>
    <property type="match status" value="2"/>
</dbReference>
<dbReference type="InterPro" id="IPR001763">
    <property type="entry name" value="Rhodanese-like_dom"/>
</dbReference>
<evidence type="ECO:0000256" key="1">
    <source>
        <dbReference type="ARBA" id="ARBA00022723"/>
    </source>
</evidence>
<dbReference type="SMART" id="SM00450">
    <property type="entry name" value="RHOD"/>
    <property type="match status" value="2"/>
</dbReference>
<keyword evidence="4" id="KW-1185">Reference proteome</keyword>
<dbReference type="InterPro" id="IPR036866">
    <property type="entry name" value="RibonucZ/Hydroxyglut_hydro"/>
</dbReference>
<sequence length="463" mass="50521">MTTKVKIEQIYTGCLAHGAYYIVSGNEAAIIDPLREIAPYLQRLENDGVKLKYIFETHFHADFVSGHLDLSQKTGAPIVYGPTAEPSFEATIAEDGQLFEIGEVKIKALHTPGHTLESTTYLLLDESGKEIAIFSGDTLFLGDVGRPDLAQKSANMTQEELAGMLYESLTEKIQPLPDDITVYPAHGAGSACGKNMQKETVDTLGNQKRTNYALNQPDKDSFVKAVLDGLSAPPKYFGMNVAMNKGGYESFESVMQQGLKPLSVEDFEMAAEQTGAVILDTRSAAEFHKAFIPNSVNIGLKGDFAPWVGAMIVDVQQPLLLVCEPGTEEEAITRLARVGFDNVVGYLDGGFESWKNSGKETDAVRRISADEMAQEISPDSKIVDVRKCAEFSAGHLVNAQSFPLAEIAEWSPQISDDEHFYLHCAGGYRSMVAASILNAKGIRNFTEIDGGFNKIKETKLKTV</sequence>
<dbReference type="STRING" id="1118202.SAMN05443429_10436"/>
<reference evidence="3 4" key="1">
    <citation type="submission" date="2016-11" db="EMBL/GenBank/DDBJ databases">
        <authorList>
            <person name="Jaros S."/>
            <person name="Januszkiewicz K."/>
            <person name="Wedrychowicz H."/>
        </authorList>
    </citation>
    <scope>NUCLEOTIDE SEQUENCE [LARGE SCALE GENOMIC DNA]</scope>
    <source>
        <strain evidence="3 4">DSM 25479</strain>
    </source>
</reference>
<keyword evidence="1" id="KW-0479">Metal-binding</keyword>
<dbReference type="PANTHER" id="PTHR43084">
    <property type="entry name" value="PERSULFIDE DIOXYGENASE ETHE1"/>
    <property type="match status" value="1"/>
</dbReference>
<dbReference type="GO" id="GO:0050313">
    <property type="term" value="F:sulfur dioxygenase activity"/>
    <property type="evidence" value="ECO:0007669"/>
    <property type="project" value="InterPro"/>
</dbReference>